<protein>
    <submittedName>
        <fullName evidence="1">Uncharacterized protein</fullName>
    </submittedName>
</protein>
<organism evidence="1">
    <name type="scientific">Phakopsora pachyrhizi</name>
    <name type="common">Asian soybean rust disease fungus</name>
    <dbReference type="NCBI Taxonomy" id="170000"/>
    <lineage>
        <taxon>Eukaryota</taxon>
        <taxon>Fungi</taxon>
        <taxon>Dikarya</taxon>
        <taxon>Basidiomycota</taxon>
        <taxon>Pucciniomycotina</taxon>
        <taxon>Pucciniomycetes</taxon>
        <taxon>Pucciniales</taxon>
        <taxon>Phakopsoraceae</taxon>
        <taxon>Phakopsora</taxon>
    </lineage>
</organism>
<accession>A0A0S1MIW5</accession>
<name>A0A0S1MIW5_PHAPC</name>
<evidence type="ECO:0000313" key="1">
    <source>
        <dbReference type="EMBL" id="ALL40827.1"/>
    </source>
</evidence>
<dbReference type="AlphaFoldDB" id="A0A0S1MIW5"/>
<proteinExistence type="evidence at transcript level"/>
<sequence length="226" mass="26663">MLLHPSGSFVSKPHTAEKKWLVLSIQQKQGTKPLRHFKAWQKNKAPWEPLHLPLRHPLQPRPHLLLPLLLLRPLLHLLLLPLHRPLLHLLPLPLRRPLPLLMLHHLLTHHHHHQMMEKEKLMAGICLLLGDLAYKFSLRCLSCSYLLTPLFFNIKSYDPQRSSMAKNEKKPHYALWKRKDFCFCGYHMTYPIGCTILLLAQEIVQFLFSSRANEWSREGNRFSFIF</sequence>
<dbReference type="EMBL" id="KT246736">
    <property type="protein sequence ID" value="ALL40827.1"/>
    <property type="molecule type" value="mRNA"/>
</dbReference>
<reference evidence="1" key="1">
    <citation type="submission" date="2015-07" db="EMBL/GenBank/DDBJ databases">
        <title>Elucidating the P. pachyrhizi secretome and potential effectors.</title>
        <authorList>
            <person name="de Carvalho M.C.C.G."/>
            <person name="Nascimento L.C."/>
            <person name="Darben L.M."/>
            <person name="Polizel-Podanosqui A.M."/>
            <person name="Lopes-Caitar V.S."/>
            <person name="Rocha C.S."/>
            <person name="Qi M."/>
            <person name="Carazolle M."/>
            <person name="Kuwahara M.K."/>
            <person name="Pereira G.A.G."/>
            <person name="Abdelnoor R.V."/>
            <person name="Whitham S.A."/>
            <person name="Marcelino-Guimaraes F.C."/>
        </authorList>
    </citation>
    <scope>NUCLEOTIDE SEQUENCE</scope>
</reference>